<accession>N6ZBM2</accession>
<dbReference type="STRING" id="1123367.GCA_000621305_01454"/>
<keyword evidence="2" id="KW-1185">Reference proteome</keyword>
<dbReference type="Pfam" id="PF14070">
    <property type="entry name" value="YjfB_motility"/>
    <property type="match status" value="1"/>
</dbReference>
<evidence type="ECO:0000313" key="1">
    <source>
        <dbReference type="EMBL" id="ENO89599.1"/>
    </source>
</evidence>
<reference evidence="1 2" key="1">
    <citation type="submission" date="2012-09" db="EMBL/GenBank/DDBJ databases">
        <title>Draft Genome Sequences of 6 Strains from Genus Thauera.</title>
        <authorList>
            <person name="Liu B."/>
            <person name="Shapleigh J.P."/>
            <person name="Frostegard A.H."/>
        </authorList>
    </citation>
    <scope>NUCLEOTIDE SEQUENCE [LARGE SCALE GENOMIC DNA]</scope>
    <source>
        <strain evidence="2">47Lol / DSM 12138</strain>
    </source>
</reference>
<name>N6ZBM2_THAL4</name>
<comment type="caution">
    <text evidence="1">The sequence shown here is derived from an EMBL/GenBank/DDBJ whole genome shotgun (WGS) entry which is preliminary data.</text>
</comment>
<organism evidence="1 2">
    <name type="scientific">Thauera linaloolentis (strain DSM 12138 / JCM 21573 / CCUG 41526 / CIP 105981 / IAM 15112 / NBRC 102519 / 47Lol)</name>
    <dbReference type="NCBI Taxonomy" id="1123367"/>
    <lineage>
        <taxon>Bacteria</taxon>
        <taxon>Pseudomonadati</taxon>
        <taxon>Pseudomonadota</taxon>
        <taxon>Betaproteobacteria</taxon>
        <taxon>Rhodocyclales</taxon>
        <taxon>Zoogloeaceae</taxon>
        <taxon>Thauera</taxon>
    </lineage>
</organism>
<protein>
    <recommendedName>
        <fullName evidence="3">Motility protein</fullName>
    </recommendedName>
</protein>
<dbReference type="Proteomes" id="UP000013232">
    <property type="component" value="Unassembled WGS sequence"/>
</dbReference>
<dbReference type="InterPro" id="IPR025906">
    <property type="entry name" value="YjfB_motility"/>
</dbReference>
<evidence type="ECO:0000313" key="2">
    <source>
        <dbReference type="Proteomes" id="UP000013232"/>
    </source>
</evidence>
<dbReference type="AlphaFoldDB" id="N6ZBM2"/>
<dbReference type="EMBL" id="AMXE01000012">
    <property type="protein sequence ID" value="ENO89599.1"/>
    <property type="molecule type" value="Genomic_DNA"/>
</dbReference>
<gene>
    <name evidence="1" type="ORF">C666_05420</name>
</gene>
<proteinExistence type="predicted"/>
<sequence>MEHITMDISSIAAAASVNAAAKVQTEASVRVLKMALDMQGDSVLQLLEALPVPAQQAPVVGSAAGGVVDTWA</sequence>
<evidence type="ECO:0008006" key="3">
    <source>
        <dbReference type="Google" id="ProtNLM"/>
    </source>
</evidence>